<protein>
    <submittedName>
        <fullName evidence="1">Uncharacterized protein</fullName>
    </submittedName>
</protein>
<proteinExistence type="predicted"/>
<sequence>MERRAGLILPGSAPPIGRCRLISAIFGHQTTTSAHFSHAVTAALSLKPLDAYDSCSLLPKCGERTLHSLESIQYWPMRFASWRAVYEVMKVIFTGPANIENALTLNE</sequence>
<name>A0A517QRN7_9PLAN</name>
<dbReference type="AlphaFoldDB" id="A0A517QRN7"/>
<accession>A0A517QRN7</accession>
<reference evidence="1 2" key="1">
    <citation type="submission" date="2019-02" db="EMBL/GenBank/DDBJ databases">
        <title>Deep-cultivation of Planctomycetes and their phenomic and genomic characterization uncovers novel biology.</title>
        <authorList>
            <person name="Wiegand S."/>
            <person name="Jogler M."/>
            <person name="Boedeker C."/>
            <person name="Pinto D."/>
            <person name="Vollmers J."/>
            <person name="Rivas-Marin E."/>
            <person name="Kohn T."/>
            <person name="Peeters S.H."/>
            <person name="Heuer A."/>
            <person name="Rast P."/>
            <person name="Oberbeckmann S."/>
            <person name="Bunk B."/>
            <person name="Jeske O."/>
            <person name="Meyerdierks A."/>
            <person name="Storesund J.E."/>
            <person name="Kallscheuer N."/>
            <person name="Luecker S."/>
            <person name="Lage O.M."/>
            <person name="Pohl T."/>
            <person name="Merkel B.J."/>
            <person name="Hornburger P."/>
            <person name="Mueller R.-W."/>
            <person name="Bruemmer F."/>
            <person name="Labrenz M."/>
            <person name="Spormann A.M."/>
            <person name="Op den Camp H."/>
            <person name="Overmann J."/>
            <person name="Amann R."/>
            <person name="Jetten M.S.M."/>
            <person name="Mascher T."/>
            <person name="Medema M.H."/>
            <person name="Devos D.P."/>
            <person name="Kaster A.-K."/>
            <person name="Ovreas L."/>
            <person name="Rohde M."/>
            <person name="Galperin M.Y."/>
            <person name="Jogler C."/>
        </authorList>
    </citation>
    <scope>NUCLEOTIDE SEQUENCE [LARGE SCALE GENOMIC DNA]</scope>
    <source>
        <strain evidence="1 2">Mal48</strain>
    </source>
</reference>
<evidence type="ECO:0000313" key="2">
    <source>
        <dbReference type="Proteomes" id="UP000315724"/>
    </source>
</evidence>
<gene>
    <name evidence="1" type="ORF">Mal48_35540</name>
</gene>
<dbReference type="EMBL" id="CP036267">
    <property type="protein sequence ID" value="QDT34294.1"/>
    <property type="molecule type" value="Genomic_DNA"/>
</dbReference>
<dbReference type="KEGG" id="tpol:Mal48_35540"/>
<keyword evidence="2" id="KW-1185">Reference proteome</keyword>
<organism evidence="1 2">
    <name type="scientific">Thalassoglobus polymorphus</name>
    <dbReference type="NCBI Taxonomy" id="2527994"/>
    <lineage>
        <taxon>Bacteria</taxon>
        <taxon>Pseudomonadati</taxon>
        <taxon>Planctomycetota</taxon>
        <taxon>Planctomycetia</taxon>
        <taxon>Planctomycetales</taxon>
        <taxon>Planctomycetaceae</taxon>
        <taxon>Thalassoglobus</taxon>
    </lineage>
</organism>
<dbReference type="Proteomes" id="UP000315724">
    <property type="component" value="Chromosome"/>
</dbReference>
<evidence type="ECO:0000313" key="1">
    <source>
        <dbReference type="EMBL" id="QDT34294.1"/>
    </source>
</evidence>